<proteinExistence type="predicted"/>
<organism evidence="3 4">
    <name type="scientific">Cryptococcus neoformans Tu259-1</name>
    <dbReference type="NCBI Taxonomy" id="1230072"/>
    <lineage>
        <taxon>Eukaryota</taxon>
        <taxon>Fungi</taxon>
        <taxon>Dikarya</taxon>
        <taxon>Basidiomycota</taxon>
        <taxon>Agaricomycotina</taxon>
        <taxon>Tremellomycetes</taxon>
        <taxon>Tremellales</taxon>
        <taxon>Cryptococcaceae</taxon>
        <taxon>Cryptococcus</taxon>
        <taxon>Cryptococcus neoformans species complex</taxon>
    </lineage>
</organism>
<dbReference type="OrthoDB" id="529273at2759"/>
<evidence type="ECO:0000313" key="3">
    <source>
        <dbReference type="EMBL" id="OXG13670.1"/>
    </source>
</evidence>
<evidence type="ECO:0000256" key="1">
    <source>
        <dbReference type="SAM" id="MobiDB-lite"/>
    </source>
</evidence>
<evidence type="ECO:0000256" key="2">
    <source>
        <dbReference type="SAM" id="SignalP"/>
    </source>
</evidence>
<gene>
    <name evidence="3" type="ORF">C361_05809</name>
</gene>
<keyword evidence="2" id="KW-0732">Signal</keyword>
<dbReference type="AlphaFoldDB" id="A0A854Q6V8"/>
<protein>
    <submittedName>
        <fullName evidence="3">Uncharacterized protein</fullName>
    </submittedName>
</protein>
<evidence type="ECO:0000313" key="4">
    <source>
        <dbReference type="Proteomes" id="UP000199727"/>
    </source>
</evidence>
<name>A0A854Q6V8_CRYNE</name>
<feature type="chain" id="PRO_5032391628" evidence="2">
    <location>
        <begin position="34"/>
        <end position="517"/>
    </location>
</feature>
<feature type="region of interest" description="Disordered" evidence="1">
    <location>
        <begin position="128"/>
        <end position="152"/>
    </location>
</feature>
<reference evidence="3 4" key="1">
    <citation type="submission" date="2017-06" db="EMBL/GenBank/DDBJ databases">
        <title>Global population genomics of the pathogenic fungus Cryptococcus neoformans var. grubii.</title>
        <authorList>
            <person name="Cuomo C."/>
            <person name="Litvintseva A."/>
            <person name="Chen Y."/>
            <person name="Young S."/>
            <person name="Zeng Q."/>
            <person name="Chapman S."/>
            <person name="Gujja S."/>
            <person name="Saif S."/>
            <person name="Birren B."/>
        </authorList>
    </citation>
    <scope>NUCLEOTIDE SEQUENCE [LARGE SCALE GENOMIC DNA]</scope>
    <source>
        <strain evidence="3 4">Tu259-1</strain>
    </source>
</reference>
<comment type="caution">
    <text evidence="3">The sequence shown here is derived from an EMBL/GenBank/DDBJ whole genome shotgun (WGS) entry which is preliminary data.</text>
</comment>
<dbReference type="Proteomes" id="UP000199727">
    <property type="component" value="Unassembled WGS sequence"/>
</dbReference>
<dbReference type="EMBL" id="AMKT01000078">
    <property type="protein sequence ID" value="OXG13670.1"/>
    <property type="molecule type" value="Genomic_DNA"/>
</dbReference>
<sequence>MASLSRRSILRTLLITSPLIFIGLFVSLKPSEPVEDEDVASREWSETLASQKHGNWWKGIHRGANWNPLDWANNPMLKKEAPDGDRDGWVNFDEELKWTKYEGGVAGFQVFSNLYLTGGAFTAITPFPPNDPASSPFTDDEEEPTVESESPFPDTKFIISSGKRGIAAGHDRWRIEKPEMARLEFGQMGYKLGGVTFIFNDGPGPEGYLVFFKHFATEAFLGAARVLASTYSTDTLHQVSLPKRIWFPRCGVSPSWRDERGENSWFLSRALPSASIEDATHFTDRSLAGITIQFEKVVIIDRWAAHSIGDDNGKWGKMNVLVPTVFAQPNFFDAYRQNIAKSFGITGTTSETSLPVVVYIDHQTEIPALRPEDHMGLINALKGLTPLAEVHVVKLKGMSKSRRMELFNRARIVISLHVEELMHAMWMPVIPGQSSVIELFEQGGFQRDFELMATSIGHQYVAIQYDRVLPEEEWRIGGPSVGEEAKKGEIRISPEVVIRVVEDILTKDDENPAIDGI</sequence>
<accession>A0A854Q6V8</accession>
<feature type="signal peptide" evidence="2">
    <location>
        <begin position="1"/>
        <end position="33"/>
    </location>
</feature>